<dbReference type="PROSITE" id="PS50106">
    <property type="entry name" value="PDZ"/>
    <property type="match status" value="1"/>
</dbReference>
<dbReference type="GO" id="GO:0003779">
    <property type="term" value="F:actin binding"/>
    <property type="evidence" value="ECO:0007669"/>
    <property type="project" value="TreeGrafter"/>
</dbReference>
<evidence type="ECO:0000313" key="6">
    <source>
        <dbReference type="Proteomes" id="UP000053105"/>
    </source>
</evidence>
<proteinExistence type="predicted"/>
<dbReference type="PANTHER" id="PTHR24214">
    <property type="entry name" value="PDZ AND LIM DOMAIN PROTEIN ZASP"/>
    <property type="match status" value="1"/>
</dbReference>
<dbReference type="GO" id="GO:0030036">
    <property type="term" value="P:actin cytoskeleton organization"/>
    <property type="evidence" value="ECO:0007669"/>
    <property type="project" value="TreeGrafter"/>
</dbReference>
<feature type="domain" description="PDZ" evidence="4">
    <location>
        <begin position="4"/>
        <end position="86"/>
    </location>
</feature>
<accession>A0A0N1ITR7</accession>
<evidence type="ECO:0000259" key="4">
    <source>
        <dbReference type="PROSITE" id="PS50106"/>
    </source>
</evidence>
<dbReference type="STRING" id="166423.A0A0N1ITR7"/>
<evidence type="ECO:0000256" key="2">
    <source>
        <dbReference type="ARBA" id="ARBA00022490"/>
    </source>
</evidence>
<dbReference type="Gene3D" id="2.30.42.10">
    <property type="match status" value="1"/>
</dbReference>
<evidence type="ECO:0000256" key="3">
    <source>
        <dbReference type="ARBA" id="ARBA00023038"/>
    </source>
</evidence>
<dbReference type="GO" id="GO:0061061">
    <property type="term" value="P:muscle structure development"/>
    <property type="evidence" value="ECO:0007669"/>
    <property type="project" value="TreeGrafter"/>
</dbReference>
<evidence type="ECO:0000256" key="1">
    <source>
        <dbReference type="ARBA" id="ARBA00004496"/>
    </source>
</evidence>
<keyword evidence="3" id="KW-0479">Metal-binding</keyword>
<dbReference type="EMBL" id="KQ435754">
    <property type="protein sequence ID" value="KOX76071.1"/>
    <property type="molecule type" value="Genomic_DNA"/>
</dbReference>
<gene>
    <name evidence="5" type="ORF">WN51_12883</name>
</gene>
<dbReference type="InterPro" id="IPR036034">
    <property type="entry name" value="PDZ_sf"/>
</dbReference>
<evidence type="ECO:0000313" key="5">
    <source>
        <dbReference type="EMBL" id="KOX76071.1"/>
    </source>
</evidence>
<organism evidence="5 6">
    <name type="scientific">Melipona quadrifasciata</name>
    <dbReference type="NCBI Taxonomy" id="166423"/>
    <lineage>
        <taxon>Eukaryota</taxon>
        <taxon>Metazoa</taxon>
        <taxon>Ecdysozoa</taxon>
        <taxon>Arthropoda</taxon>
        <taxon>Hexapoda</taxon>
        <taxon>Insecta</taxon>
        <taxon>Pterygota</taxon>
        <taxon>Neoptera</taxon>
        <taxon>Endopterygota</taxon>
        <taxon>Hymenoptera</taxon>
        <taxon>Apocrita</taxon>
        <taxon>Aculeata</taxon>
        <taxon>Apoidea</taxon>
        <taxon>Anthophila</taxon>
        <taxon>Apidae</taxon>
        <taxon>Melipona</taxon>
    </lineage>
</organism>
<keyword evidence="3" id="KW-0862">Zinc</keyword>
<keyword evidence="3" id="KW-0440">LIM domain</keyword>
<name>A0A0N1ITR7_9HYME</name>
<dbReference type="InterPro" id="IPR001478">
    <property type="entry name" value="PDZ"/>
</dbReference>
<comment type="subcellular location">
    <subcellularLocation>
        <location evidence="1">Cytoplasm</location>
    </subcellularLocation>
</comment>
<dbReference type="PANTHER" id="PTHR24214:SF38">
    <property type="entry name" value="PDZ AND LIM DOMAIN PROTEIN ZASP-RELATED"/>
    <property type="match status" value="1"/>
</dbReference>
<reference evidence="5 6" key="1">
    <citation type="submission" date="2015-07" db="EMBL/GenBank/DDBJ databases">
        <title>The genome of Melipona quadrifasciata.</title>
        <authorList>
            <person name="Pan H."/>
            <person name="Kapheim K."/>
        </authorList>
    </citation>
    <scope>NUCLEOTIDE SEQUENCE [LARGE SCALE GENOMIC DNA]</scope>
    <source>
        <strain evidence="5">0111107301</strain>
        <tissue evidence="5">Whole body</tissue>
    </source>
</reference>
<dbReference type="SMART" id="SM00228">
    <property type="entry name" value="PDZ"/>
    <property type="match status" value="1"/>
</dbReference>
<dbReference type="Pfam" id="PF00595">
    <property type="entry name" value="PDZ"/>
    <property type="match status" value="1"/>
</dbReference>
<sequence>MDVDIKLRKSSNQTWGIRLSGGADFSFPLTVVRVLLGGLADQAGIQAGDIITKINGETIHHLRHCEVHDRLVNAQKEVILTVVRNLKLERAV</sequence>
<dbReference type="OrthoDB" id="44841at2759"/>
<dbReference type="GO" id="GO:0051371">
    <property type="term" value="F:muscle alpha-actinin binding"/>
    <property type="evidence" value="ECO:0007669"/>
    <property type="project" value="TreeGrafter"/>
</dbReference>
<keyword evidence="6" id="KW-1185">Reference proteome</keyword>
<dbReference type="GO" id="GO:0031941">
    <property type="term" value="C:filamentous actin"/>
    <property type="evidence" value="ECO:0007669"/>
    <property type="project" value="TreeGrafter"/>
</dbReference>
<dbReference type="SUPFAM" id="SSF50156">
    <property type="entry name" value="PDZ domain-like"/>
    <property type="match status" value="1"/>
</dbReference>
<dbReference type="GO" id="GO:0005912">
    <property type="term" value="C:adherens junction"/>
    <property type="evidence" value="ECO:0007669"/>
    <property type="project" value="TreeGrafter"/>
</dbReference>
<protein>
    <submittedName>
        <fullName evidence="5">PDZ and LIM domain protein Zasp</fullName>
    </submittedName>
</protein>
<dbReference type="InterPro" id="IPR050604">
    <property type="entry name" value="PDZ-LIM_domain"/>
</dbReference>
<dbReference type="FunFam" id="2.30.42.10:FF:000055">
    <property type="entry name" value="PDZ and LIM domain protein 3"/>
    <property type="match status" value="1"/>
</dbReference>
<keyword evidence="2" id="KW-0963">Cytoplasm</keyword>
<dbReference type="Proteomes" id="UP000053105">
    <property type="component" value="Unassembled WGS sequence"/>
</dbReference>
<dbReference type="AlphaFoldDB" id="A0A0N1ITR7"/>
<dbReference type="GO" id="GO:0001725">
    <property type="term" value="C:stress fiber"/>
    <property type="evidence" value="ECO:0007669"/>
    <property type="project" value="TreeGrafter"/>
</dbReference>
<dbReference type="GO" id="GO:0030018">
    <property type="term" value="C:Z disc"/>
    <property type="evidence" value="ECO:0007669"/>
    <property type="project" value="TreeGrafter"/>
</dbReference>